<accession>A0A5C5YMM3</accession>
<protein>
    <submittedName>
        <fullName evidence="1">Uncharacterized protein</fullName>
    </submittedName>
</protein>
<proteinExistence type="predicted"/>
<name>A0A5C5YMM3_9BACT</name>
<gene>
    <name evidence="1" type="ORF">Pla100_63520</name>
</gene>
<dbReference type="EMBL" id="SJPM01000073">
    <property type="protein sequence ID" value="TWT76172.1"/>
    <property type="molecule type" value="Genomic_DNA"/>
</dbReference>
<organism evidence="1 2">
    <name type="scientific">Neorhodopirellula pilleata</name>
    <dbReference type="NCBI Taxonomy" id="2714738"/>
    <lineage>
        <taxon>Bacteria</taxon>
        <taxon>Pseudomonadati</taxon>
        <taxon>Planctomycetota</taxon>
        <taxon>Planctomycetia</taxon>
        <taxon>Pirellulales</taxon>
        <taxon>Pirellulaceae</taxon>
        <taxon>Neorhodopirellula</taxon>
    </lineage>
</organism>
<dbReference type="AlphaFoldDB" id="A0A5C5YMM3"/>
<keyword evidence="2" id="KW-1185">Reference proteome</keyword>
<evidence type="ECO:0000313" key="1">
    <source>
        <dbReference type="EMBL" id="TWT76172.1"/>
    </source>
</evidence>
<evidence type="ECO:0000313" key="2">
    <source>
        <dbReference type="Proteomes" id="UP000316213"/>
    </source>
</evidence>
<sequence length="89" mass="9937">MTGWQTWTTAAESAKKSAVLALLDEIERTATAHYDESGTYPATIDEMAISVFPDGGNPAMLDEIHYASDGDKMTLEWREFRVIRPEAEQ</sequence>
<dbReference type="Proteomes" id="UP000316213">
    <property type="component" value="Unassembled WGS sequence"/>
</dbReference>
<comment type="caution">
    <text evidence="1">The sequence shown here is derived from an EMBL/GenBank/DDBJ whole genome shotgun (WGS) entry which is preliminary data.</text>
</comment>
<reference evidence="1 2" key="1">
    <citation type="submission" date="2019-02" db="EMBL/GenBank/DDBJ databases">
        <title>Deep-cultivation of Planctomycetes and their phenomic and genomic characterization uncovers novel biology.</title>
        <authorList>
            <person name="Wiegand S."/>
            <person name="Jogler M."/>
            <person name="Boedeker C."/>
            <person name="Pinto D."/>
            <person name="Vollmers J."/>
            <person name="Rivas-Marin E."/>
            <person name="Kohn T."/>
            <person name="Peeters S.H."/>
            <person name="Heuer A."/>
            <person name="Rast P."/>
            <person name="Oberbeckmann S."/>
            <person name="Bunk B."/>
            <person name="Jeske O."/>
            <person name="Meyerdierks A."/>
            <person name="Storesund J.E."/>
            <person name="Kallscheuer N."/>
            <person name="Luecker S."/>
            <person name="Lage O.M."/>
            <person name="Pohl T."/>
            <person name="Merkel B.J."/>
            <person name="Hornburger P."/>
            <person name="Mueller R.-W."/>
            <person name="Bruemmer F."/>
            <person name="Labrenz M."/>
            <person name="Spormann A.M."/>
            <person name="Op Den Camp H."/>
            <person name="Overmann J."/>
            <person name="Amann R."/>
            <person name="Jetten M.S.M."/>
            <person name="Mascher T."/>
            <person name="Medema M.H."/>
            <person name="Devos D.P."/>
            <person name="Kaster A.-K."/>
            <person name="Ovreas L."/>
            <person name="Rohde M."/>
            <person name="Galperin M.Y."/>
            <person name="Jogler C."/>
        </authorList>
    </citation>
    <scope>NUCLEOTIDE SEQUENCE [LARGE SCALE GENOMIC DNA]</scope>
    <source>
        <strain evidence="1 2">Pla100</strain>
    </source>
</reference>